<dbReference type="Proteomes" id="UP000002274">
    <property type="component" value="Chromosome"/>
</dbReference>
<evidence type="ECO:0000313" key="2">
    <source>
        <dbReference type="Proteomes" id="UP000002274"/>
    </source>
</evidence>
<dbReference type="KEGG" id="pmf:P9303_24831"/>
<dbReference type="EMBL" id="CP000554">
    <property type="protein sequence ID" value="ABM79214.1"/>
    <property type="molecule type" value="Genomic_DNA"/>
</dbReference>
<dbReference type="RefSeq" id="WP_011827063.1">
    <property type="nucleotide sequence ID" value="NC_008820.1"/>
</dbReference>
<dbReference type="InterPro" id="IPR018971">
    <property type="entry name" value="DUF1997"/>
</dbReference>
<gene>
    <name evidence="1" type="ordered locus">P9303_24831</name>
</gene>
<protein>
    <recommendedName>
        <fullName evidence="3">DUF1997 domain-containing protein</fullName>
    </recommendedName>
</protein>
<evidence type="ECO:0008006" key="3">
    <source>
        <dbReference type="Google" id="ProtNLM"/>
    </source>
</evidence>
<proteinExistence type="predicted"/>
<dbReference type="STRING" id="59922.P9303_24831"/>
<dbReference type="PANTHER" id="PTHR34131:SF3">
    <property type="entry name" value="(RAP ANNOTATION RELEASE2) GALACTOSE-BINDING LIKE DOMAIN CONTAINING PROTEIN"/>
    <property type="match status" value="1"/>
</dbReference>
<dbReference type="AlphaFoldDB" id="A2CCK4"/>
<reference evidence="1 2" key="1">
    <citation type="journal article" date="2007" name="PLoS Genet.">
        <title>Patterns and implications of gene gain and loss in the evolution of Prochlorococcus.</title>
        <authorList>
            <person name="Kettler G.C."/>
            <person name="Martiny A.C."/>
            <person name="Huang K."/>
            <person name="Zucker J."/>
            <person name="Coleman M.L."/>
            <person name="Rodrigue S."/>
            <person name="Chen F."/>
            <person name="Lapidus A."/>
            <person name="Ferriera S."/>
            <person name="Johnson J."/>
            <person name="Steglich C."/>
            <person name="Church G.M."/>
            <person name="Richardson P."/>
            <person name="Chisholm S.W."/>
        </authorList>
    </citation>
    <scope>NUCLEOTIDE SEQUENCE [LARGE SCALE GENOMIC DNA]</scope>
    <source>
        <strain evidence="1 2">MIT 9303</strain>
    </source>
</reference>
<dbReference type="BioCyc" id="PMAR59922:G1G80-2172-MONOMER"/>
<dbReference type="PANTHER" id="PTHR34131">
    <property type="entry name" value="(RAP ANNOTATION RELEASE2) GALACTOSE-BINDING LIKE DOMAIN CONTAINING PROTEIN"/>
    <property type="match status" value="1"/>
</dbReference>
<sequence length="210" mass="24052">MPPLSIPADQYLRLSNNSQVRCYRSHFSDRMEMLAPLKNVAAYLDHHQGWFQRCAAPMEVKALDDQSYLLTLGRFGNFGFEVEPCIGLKLLPQQQGLYQIINVDLTHQDQPLCDHYDVDFKAGLKLEPSETEASNTVQQTTIVNWDLDLSVWIQLPKVITLLPDGLVQTSGDQLLRQIVRQISRRLTWKVQEDFHATHGLTCPPRRHAAF</sequence>
<dbReference type="Pfam" id="PF09366">
    <property type="entry name" value="DUF1997"/>
    <property type="match status" value="1"/>
</dbReference>
<name>A2CCK4_PROM3</name>
<accession>A2CCK4</accession>
<organism evidence="1 2">
    <name type="scientific">Prochlorococcus marinus (strain MIT 9303)</name>
    <dbReference type="NCBI Taxonomy" id="59922"/>
    <lineage>
        <taxon>Bacteria</taxon>
        <taxon>Bacillati</taxon>
        <taxon>Cyanobacteriota</taxon>
        <taxon>Cyanophyceae</taxon>
        <taxon>Synechococcales</taxon>
        <taxon>Prochlorococcaceae</taxon>
        <taxon>Prochlorococcus</taxon>
    </lineage>
</organism>
<evidence type="ECO:0000313" key="1">
    <source>
        <dbReference type="EMBL" id="ABM79214.1"/>
    </source>
</evidence>
<dbReference type="HOGENOM" id="CLU_096499_0_0_3"/>